<dbReference type="PANTHER" id="PTHR11200:SF275">
    <property type="entry name" value="LD06095P"/>
    <property type="match status" value="1"/>
</dbReference>
<dbReference type="SUPFAM" id="SSF56219">
    <property type="entry name" value="DNase I-like"/>
    <property type="match status" value="1"/>
</dbReference>
<dbReference type="InterPro" id="IPR046985">
    <property type="entry name" value="IP5"/>
</dbReference>
<dbReference type="SMART" id="SM00128">
    <property type="entry name" value="IPPc"/>
    <property type="match status" value="1"/>
</dbReference>
<dbReference type="Gene3D" id="3.60.10.10">
    <property type="entry name" value="Endonuclease/exonuclease/phosphatase"/>
    <property type="match status" value="1"/>
</dbReference>
<sequence length="440" mass="50217">MASQTFDLRFHLCTWNTGIQNPDSDSFTELLGLDADNLADIYAIGLQEISARVIPYVKSAFYDDVWTTKFKAVMQTFDYVKVKSIRLQGLLLLLFTRRRHLPFLRNVESTFTRTGFAGFWGNKGATSIRLAIYDRSICIVNCHLAAHHEACEERIEDYDMIMDNHCFKDVDTEQILDHDYVFMLGDLNFRIDDMGVDEIRKHIEQENYSKLLTYDQLNKCIAAEEAFEWFVEGPITFPPTYKFENETNTYDTSRRPAWCDRVLWYVADRDSVEVEARQEFYRSHPRYRCSDHRPVTALMSVTVAAPSDQQAVVFHPVERATVGETLTLSYTLLPGTPTSSWDWVGLYKSNFGDLNDYAVYVWTVTEAEGDCTLKLRIKNDTVPACYCLCYISSRLSCVLGVSSSFEIIPSAICSSAANQKPVLAATDSCEDLLQRGQPGL</sequence>
<feature type="domain" description="Inositol polyphosphate-related phosphatase" evidence="2">
    <location>
        <begin position="6"/>
        <end position="307"/>
    </location>
</feature>
<organism evidence="3 4">
    <name type="scientific">Priapulus caudatus</name>
    <name type="common">Priapulid worm</name>
    <dbReference type="NCBI Taxonomy" id="37621"/>
    <lineage>
        <taxon>Eukaryota</taxon>
        <taxon>Metazoa</taxon>
        <taxon>Ecdysozoa</taxon>
        <taxon>Scalidophora</taxon>
        <taxon>Priapulida</taxon>
        <taxon>Priapulimorpha</taxon>
        <taxon>Priapulimorphida</taxon>
        <taxon>Priapulidae</taxon>
        <taxon>Priapulus</taxon>
    </lineage>
</organism>
<reference evidence="4" key="1">
    <citation type="submission" date="2025-08" db="UniProtKB">
        <authorList>
            <consortium name="RefSeq"/>
        </authorList>
    </citation>
    <scope>IDENTIFICATION</scope>
</reference>
<dbReference type="InterPro" id="IPR036691">
    <property type="entry name" value="Endo/exonu/phosph_ase_sf"/>
</dbReference>
<gene>
    <name evidence="4" type="primary">LOC106815595</name>
</gene>
<dbReference type="InterPro" id="IPR041611">
    <property type="entry name" value="SKICH"/>
</dbReference>
<dbReference type="InterPro" id="IPR000300">
    <property type="entry name" value="IPPc"/>
</dbReference>
<evidence type="ECO:0000256" key="1">
    <source>
        <dbReference type="ARBA" id="ARBA00005910"/>
    </source>
</evidence>
<dbReference type="Gene3D" id="2.60.40.2840">
    <property type="match status" value="1"/>
</dbReference>
<protein>
    <submittedName>
        <fullName evidence="4">Inositol polyphosphate 5-phosphatase K-like</fullName>
    </submittedName>
</protein>
<evidence type="ECO:0000313" key="4">
    <source>
        <dbReference type="RefSeq" id="XP_014675560.1"/>
    </source>
</evidence>
<evidence type="ECO:0000313" key="3">
    <source>
        <dbReference type="Proteomes" id="UP000695022"/>
    </source>
</evidence>
<proteinExistence type="inferred from homology"/>
<dbReference type="Proteomes" id="UP000695022">
    <property type="component" value="Unplaced"/>
</dbReference>
<dbReference type="Pfam" id="PF22669">
    <property type="entry name" value="Exo_endo_phos2"/>
    <property type="match status" value="1"/>
</dbReference>
<dbReference type="RefSeq" id="XP_014675560.1">
    <property type="nucleotide sequence ID" value="XM_014820074.1"/>
</dbReference>
<dbReference type="PANTHER" id="PTHR11200">
    <property type="entry name" value="INOSITOL 5-PHOSPHATASE"/>
    <property type="match status" value="1"/>
</dbReference>
<keyword evidence="3" id="KW-1185">Reference proteome</keyword>
<comment type="similarity">
    <text evidence="1">Belongs to the inositol 1,4,5-trisphosphate 5-phosphatase type II family.</text>
</comment>
<name>A0ABM1ETN9_PRICU</name>
<dbReference type="GeneID" id="106815595"/>
<evidence type="ECO:0000259" key="2">
    <source>
        <dbReference type="SMART" id="SM00128"/>
    </source>
</evidence>
<dbReference type="Pfam" id="PF17751">
    <property type="entry name" value="SKICH"/>
    <property type="match status" value="1"/>
</dbReference>
<accession>A0ABM1ETN9</accession>